<reference evidence="1 2" key="1">
    <citation type="submission" date="2014-05" db="EMBL/GenBank/DDBJ databases">
        <title>ATOL: Assembling a taxonomically balanced genome-scale reconstruction of the evolutionary history of the Enterobacteriaceae.</title>
        <authorList>
            <person name="Plunkett G.III."/>
            <person name="Neeno-Eckwall E.C."/>
            <person name="Glasner J.D."/>
            <person name="Perna N.T."/>
        </authorList>
    </citation>
    <scope>NUCLEOTIDE SEQUENCE [LARGE SCALE GENOMIC DNA]</scope>
    <source>
        <strain evidence="1 2">ATCC 33320</strain>
    </source>
</reference>
<comment type="caution">
    <text evidence="1">The sequence shown here is derived from an EMBL/GenBank/DDBJ whole genome shotgun (WGS) entry which is preliminary data.</text>
</comment>
<dbReference type="Proteomes" id="UP000028653">
    <property type="component" value="Unassembled WGS sequence"/>
</dbReference>
<name>A0A085GDJ8_9ENTR</name>
<accession>A0A085GDJ8</accession>
<dbReference type="EMBL" id="JMPI01000029">
    <property type="protein sequence ID" value="KFC81793.1"/>
    <property type="molecule type" value="Genomic_DNA"/>
</dbReference>
<evidence type="ECO:0000313" key="1">
    <source>
        <dbReference type="EMBL" id="KFC81793.1"/>
    </source>
</evidence>
<gene>
    <name evidence="1" type="ORF">GBAG_1979</name>
</gene>
<keyword evidence="2" id="KW-1185">Reference proteome</keyword>
<protein>
    <recommendedName>
        <fullName evidence="3">ParD-like antitoxin of type II toxin-antitoxin system</fullName>
    </recommendedName>
</protein>
<proteinExistence type="predicted"/>
<dbReference type="InterPro" id="IPR021831">
    <property type="entry name" value="ParD-like"/>
</dbReference>
<dbReference type="eggNOG" id="ENOG5032TVC">
    <property type="taxonomic scope" value="Bacteria"/>
</dbReference>
<dbReference type="Pfam" id="PF11903">
    <property type="entry name" value="ParD_like"/>
    <property type="match status" value="1"/>
</dbReference>
<organism evidence="1 2">
    <name type="scientific">Buttiauxella agrestis ATCC 33320</name>
    <dbReference type="NCBI Taxonomy" id="1006004"/>
    <lineage>
        <taxon>Bacteria</taxon>
        <taxon>Pseudomonadati</taxon>
        <taxon>Pseudomonadota</taxon>
        <taxon>Gammaproteobacteria</taxon>
        <taxon>Enterobacterales</taxon>
        <taxon>Enterobacteriaceae</taxon>
        <taxon>Buttiauxella</taxon>
    </lineage>
</organism>
<evidence type="ECO:0000313" key="2">
    <source>
        <dbReference type="Proteomes" id="UP000028653"/>
    </source>
</evidence>
<evidence type="ECO:0008006" key="3">
    <source>
        <dbReference type="Google" id="ProtNLM"/>
    </source>
</evidence>
<dbReference type="AlphaFoldDB" id="A0A085GDJ8"/>
<dbReference type="STRING" id="1006004.GBAG_1979"/>
<sequence length="83" mass="9572">MNMAISIRLDDQFVADVKIHADACSRSVPKQIEYWAKIGQIVEDNPDLPYSFIKETMLAQSEMENGRVQKYVRRTKRQTPDGV</sequence>